<dbReference type="SMART" id="SM00066">
    <property type="entry name" value="GAL4"/>
    <property type="match status" value="1"/>
</dbReference>
<feature type="domain" description="Zn(2)-C6 fungal-type" evidence="5">
    <location>
        <begin position="14"/>
        <end position="41"/>
    </location>
</feature>
<dbReference type="Proteomes" id="UP000076449">
    <property type="component" value="Chromosome II"/>
</dbReference>
<dbReference type="PROSITE" id="PS50048">
    <property type="entry name" value="ZN2_CY6_FUNGAL_2"/>
    <property type="match status" value="1"/>
</dbReference>
<dbReference type="EMBL" id="CM002799">
    <property type="protein sequence ID" value="KZN86648.1"/>
    <property type="molecule type" value="Genomic_DNA"/>
</dbReference>
<name>A0A167S0K9_PENCH</name>
<evidence type="ECO:0000259" key="5">
    <source>
        <dbReference type="PROSITE" id="PS50048"/>
    </source>
</evidence>
<dbReference type="Gene3D" id="4.10.240.10">
    <property type="entry name" value="Zn(2)-C6 fungal-type DNA-binding domain"/>
    <property type="match status" value="1"/>
</dbReference>
<dbReference type="InterPro" id="IPR036864">
    <property type="entry name" value="Zn2-C6_fun-type_DNA-bd_sf"/>
</dbReference>
<organism evidence="6">
    <name type="scientific">Penicillium chrysogenum</name>
    <name type="common">Penicillium notatum</name>
    <dbReference type="NCBI Taxonomy" id="5076"/>
    <lineage>
        <taxon>Eukaryota</taxon>
        <taxon>Fungi</taxon>
        <taxon>Dikarya</taxon>
        <taxon>Ascomycota</taxon>
        <taxon>Pezizomycotina</taxon>
        <taxon>Eurotiomycetes</taxon>
        <taxon>Eurotiomycetidae</taxon>
        <taxon>Eurotiales</taxon>
        <taxon>Aspergillaceae</taxon>
        <taxon>Penicillium</taxon>
        <taxon>Penicillium chrysogenum species complex</taxon>
    </lineage>
</organism>
<evidence type="ECO:0000256" key="4">
    <source>
        <dbReference type="ARBA" id="ARBA00023242"/>
    </source>
</evidence>
<reference evidence="6" key="1">
    <citation type="journal article" date="2014" name="Genome Announc.">
        <title>Complete sequencing and chromosome-scale genome assembly of the industrial progenitor strain P2niaD18 from the penicillin producer Penicillium chrysogenum.</title>
        <authorList>
            <person name="Specht T."/>
            <person name="Dahlmann T.A."/>
            <person name="Zadra I."/>
            <person name="Kurnsteiner H."/>
            <person name="Kuck U."/>
        </authorList>
    </citation>
    <scope>NUCLEOTIDE SEQUENCE [LARGE SCALE GENOMIC DNA]</scope>
    <source>
        <strain evidence="6">P2niaD18</strain>
    </source>
</reference>
<protein>
    <recommendedName>
        <fullName evidence="5">Zn(2)-C6 fungal-type domain-containing protein</fullName>
    </recommendedName>
</protein>
<keyword evidence="2" id="KW-0238">DNA-binding</keyword>
<evidence type="ECO:0000256" key="3">
    <source>
        <dbReference type="ARBA" id="ARBA00023163"/>
    </source>
</evidence>
<proteinExistence type="predicted"/>
<dbReference type="InterPro" id="IPR001138">
    <property type="entry name" value="Zn2Cys6_DnaBD"/>
</dbReference>
<dbReference type="Pfam" id="PF00172">
    <property type="entry name" value="Zn_clus"/>
    <property type="match status" value="1"/>
</dbReference>
<dbReference type="GO" id="GO:0003677">
    <property type="term" value="F:DNA binding"/>
    <property type="evidence" value="ECO:0007669"/>
    <property type="project" value="UniProtKB-KW"/>
</dbReference>
<dbReference type="SUPFAM" id="SSF57701">
    <property type="entry name" value="Zn2/Cys6 DNA-binding domain"/>
    <property type="match status" value="1"/>
</dbReference>
<gene>
    <name evidence="6" type="ORF">EN45_051860</name>
</gene>
<keyword evidence="4" id="KW-0539">Nucleus</keyword>
<evidence type="ECO:0000256" key="1">
    <source>
        <dbReference type="ARBA" id="ARBA00023015"/>
    </source>
</evidence>
<dbReference type="GO" id="GO:0008270">
    <property type="term" value="F:zinc ion binding"/>
    <property type="evidence" value="ECO:0007669"/>
    <property type="project" value="InterPro"/>
</dbReference>
<dbReference type="GO" id="GO:0000981">
    <property type="term" value="F:DNA-binding transcription factor activity, RNA polymerase II-specific"/>
    <property type="evidence" value="ECO:0007669"/>
    <property type="project" value="InterPro"/>
</dbReference>
<sequence>MPCGPRDRRRLGYRCQRCRRDHIKCDGGRPCTICKQKGIPCNSTVVPMAEFHMIQSHKAAGWVMCRSPLVSTSEHYQRVFFFAVGSSPVLTTVFAANCLIPLLHDNMLLQDTVSLLGGYYASQNPQLLSVSQTDKRRLSRSLQSLRNLVATEFQSTANTDYCPSVVLICALLLSFVELLVDPSGLLWDSRVRQLYAFDRQHREITSSLSPLGRSMSRLARILNAMRAICHSRDPNADVSSQLPHLGSRKLFLTQERVILAQCQDTLLGCLAQDLEMWAQLQWWAIEWKTLTSLSRLQQSVDETYTTKSNFGGINITCIASQFQRDMIACVLWYSQQELGTFGSAMLTIYQSATIEISQIFSDPCWLSLGCGLPLMPLQLSYEQASSALDHAESSLQHLHLEAIIYAPALYAIGMEMAHKPDRCRVLKFISDVERKGFSVTNQVLLAIENDWH</sequence>
<keyword evidence="1" id="KW-0805">Transcription regulation</keyword>
<evidence type="ECO:0000256" key="2">
    <source>
        <dbReference type="ARBA" id="ARBA00023125"/>
    </source>
</evidence>
<dbReference type="AlphaFoldDB" id="A0A167S0K9"/>
<accession>A0A167S0K9</accession>
<dbReference type="CDD" id="cd00067">
    <property type="entry name" value="GAL4"/>
    <property type="match status" value="1"/>
</dbReference>
<keyword evidence="3" id="KW-0804">Transcription</keyword>
<evidence type="ECO:0000313" key="6">
    <source>
        <dbReference type="EMBL" id="KZN86648.1"/>
    </source>
</evidence>